<dbReference type="InterPro" id="IPR006042">
    <property type="entry name" value="Xan_ur_permease"/>
</dbReference>
<name>A0ABW1VLA1_9GAMM</name>
<dbReference type="PROSITE" id="PS01116">
    <property type="entry name" value="XANTH_URACIL_PERMASE"/>
    <property type="match status" value="1"/>
</dbReference>
<evidence type="ECO:0000256" key="6">
    <source>
        <dbReference type="ARBA" id="ARBA00023136"/>
    </source>
</evidence>
<keyword evidence="9" id="KW-1185">Reference proteome</keyword>
<organism evidence="8 9">
    <name type="scientific">Tatumella punctata</name>
    <dbReference type="NCBI Taxonomy" id="399969"/>
    <lineage>
        <taxon>Bacteria</taxon>
        <taxon>Pseudomonadati</taxon>
        <taxon>Pseudomonadota</taxon>
        <taxon>Gammaproteobacteria</taxon>
        <taxon>Enterobacterales</taxon>
        <taxon>Erwiniaceae</taxon>
        <taxon>Tatumella</taxon>
    </lineage>
</organism>
<dbReference type="PANTHER" id="PTHR42810">
    <property type="entry name" value="PURINE PERMEASE C1399.01C-RELATED"/>
    <property type="match status" value="1"/>
</dbReference>
<dbReference type="EMBL" id="JBHSUC010000002">
    <property type="protein sequence ID" value="MFC6361060.1"/>
    <property type="molecule type" value="Genomic_DNA"/>
</dbReference>
<evidence type="ECO:0000256" key="7">
    <source>
        <dbReference type="SAM" id="Phobius"/>
    </source>
</evidence>
<evidence type="ECO:0000256" key="3">
    <source>
        <dbReference type="ARBA" id="ARBA00022448"/>
    </source>
</evidence>
<keyword evidence="4 7" id="KW-0812">Transmembrane</keyword>
<dbReference type="PANTHER" id="PTHR42810:SF2">
    <property type="entry name" value="PURINE PERMEASE C1399.01C-RELATED"/>
    <property type="match status" value="1"/>
</dbReference>
<evidence type="ECO:0000313" key="9">
    <source>
        <dbReference type="Proteomes" id="UP001596215"/>
    </source>
</evidence>
<comment type="subcellular location">
    <subcellularLocation>
        <location evidence="1">Membrane</location>
        <topology evidence="1">Multi-pass membrane protein</topology>
    </subcellularLocation>
</comment>
<feature type="transmembrane region" description="Helical" evidence="7">
    <location>
        <begin position="219"/>
        <end position="237"/>
    </location>
</feature>
<keyword evidence="3" id="KW-0813">Transport</keyword>
<feature type="transmembrane region" description="Helical" evidence="7">
    <location>
        <begin position="276"/>
        <end position="294"/>
    </location>
</feature>
<feature type="transmembrane region" description="Helical" evidence="7">
    <location>
        <begin position="62"/>
        <end position="81"/>
    </location>
</feature>
<keyword evidence="5 7" id="KW-1133">Transmembrane helix</keyword>
<accession>A0ABW1VLA1</accession>
<dbReference type="Proteomes" id="UP001596215">
    <property type="component" value="Unassembled WGS sequence"/>
</dbReference>
<evidence type="ECO:0000256" key="4">
    <source>
        <dbReference type="ARBA" id="ARBA00022692"/>
    </source>
</evidence>
<comment type="similarity">
    <text evidence="2">Belongs to the nucleobase:cation symporter-2 (NCS2) (TC 2.A.40) family.</text>
</comment>
<protein>
    <submittedName>
        <fullName evidence="8">Solute carrier family 23 protein</fullName>
    </submittedName>
</protein>
<evidence type="ECO:0000256" key="1">
    <source>
        <dbReference type="ARBA" id="ARBA00004141"/>
    </source>
</evidence>
<evidence type="ECO:0000256" key="2">
    <source>
        <dbReference type="ARBA" id="ARBA00008821"/>
    </source>
</evidence>
<evidence type="ECO:0000256" key="5">
    <source>
        <dbReference type="ARBA" id="ARBA00022989"/>
    </source>
</evidence>
<feature type="transmembrane region" description="Helical" evidence="7">
    <location>
        <begin position="88"/>
        <end position="108"/>
    </location>
</feature>
<feature type="transmembrane region" description="Helical" evidence="7">
    <location>
        <begin position="28"/>
        <end position="50"/>
    </location>
</feature>
<dbReference type="NCBIfam" id="NF037981">
    <property type="entry name" value="NCS2_1"/>
    <property type="match status" value="1"/>
</dbReference>
<reference evidence="9" key="1">
    <citation type="journal article" date="2019" name="Int. J. Syst. Evol. Microbiol.">
        <title>The Global Catalogue of Microorganisms (GCM) 10K type strain sequencing project: providing services to taxonomists for standard genome sequencing and annotation.</title>
        <authorList>
            <consortium name="The Broad Institute Genomics Platform"/>
            <consortium name="The Broad Institute Genome Sequencing Center for Infectious Disease"/>
            <person name="Wu L."/>
            <person name="Ma J."/>
        </authorList>
    </citation>
    <scope>NUCLEOTIDE SEQUENCE [LARGE SCALE GENOMIC DNA]</scope>
    <source>
        <strain evidence="9">CGMCC 4.1530</strain>
    </source>
</reference>
<dbReference type="Pfam" id="PF00860">
    <property type="entry name" value="Xan_ur_permease"/>
    <property type="match status" value="1"/>
</dbReference>
<dbReference type="InterPro" id="IPR006043">
    <property type="entry name" value="NCS2"/>
</dbReference>
<sequence length="356" mass="37487">MAMIFGCNLVAAIIPLLVSRFIHRLSCLLSPLVTGSVIVLIGISLIRVSICDWGGGLGAADFGAPSNLGLGALPLAVIVIMNCSRSPWIRLSGIITGIAAGSVAAWLTGSFHPHFAPGGPLLTLPVPFRFGLDFTLSLFIPVALVSFISIIEAAGDLTANCVLSQQPLTGPEFEQRMKGGILGDGISCLLAAIFSTFPRTTFAQNNGVIQMTRVASRYAGFRIGGIFIVPGLFPEFSHLLEQLPGPVLGGATLVMFGHVIAAGIRVMNREPIDSRGMLIIAIAFGVGLGIEAQPDIIKQLPAFARTLMQNAVTSGGLLAIILNIILPKPANRMDVNTHLLNSDNTRSHGENIADRP</sequence>
<comment type="caution">
    <text evidence="8">The sequence shown here is derived from an EMBL/GenBank/DDBJ whole genome shotgun (WGS) entry which is preliminary data.</text>
</comment>
<feature type="transmembrane region" description="Helical" evidence="7">
    <location>
        <begin position="128"/>
        <end position="151"/>
    </location>
</feature>
<feature type="transmembrane region" description="Helical" evidence="7">
    <location>
        <begin position="306"/>
        <end position="326"/>
    </location>
</feature>
<keyword evidence="6 7" id="KW-0472">Membrane</keyword>
<feature type="transmembrane region" description="Helical" evidence="7">
    <location>
        <begin position="243"/>
        <end position="264"/>
    </location>
</feature>
<gene>
    <name evidence="8" type="ORF">ACFP73_02955</name>
</gene>
<proteinExistence type="inferred from homology"/>
<evidence type="ECO:0000313" key="8">
    <source>
        <dbReference type="EMBL" id="MFC6361060.1"/>
    </source>
</evidence>
<dbReference type="RefSeq" id="WP_256441130.1">
    <property type="nucleotide sequence ID" value="NZ_JBHSUC010000002.1"/>
</dbReference>